<dbReference type="PANTHER" id="PTHR11614">
    <property type="entry name" value="PHOSPHOLIPASE-RELATED"/>
    <property type="match status" value="1"/>
</dbReference>
<feature type="binding site" evidence="2">
    <location>
        <position position="96"/>
    </location>
    <ligand>
        <name>substrate</name>
    </ligand>
</feature>
<dbReference type="Gene3D" id="3.40.50.1820">
    <property type="entry name" value="alpha/beta hydrolase"/>
    <property type="match status" value="1"/>
</dbReference>
<feature type="active site" description="Nucleophile" evidence="1">
    <location>
        <position position="95"/>
    </location>
</feature>
<organism evidence="4 5">
    <name type="scientific">Halobacteroides halobius (strain ATCC 35273 / DSM 5150 / MD-1)</name>
    <dbReference type="NCBI Taxonomy" id="748449"/>
    <lineage>
        <taxon>Bacteria</taxon>
        <taxon>Bacillati</taxon>
        <taxon>Bacillota</taxon>
        <taxon>Clostridia</taxon>
        <taxon>Halanaerobiales</taxon>
        <taxon>Halobacteroidaceae</taxon>
        <taxon>Halobacteroides</taxon>
    </lineage>
</organism>
<dbReference type="SUPFAM" id="SSF53474">
    <property type="entry name" value="alpha/beta-Hydrolases"/>
    <property type="match status" value="1"/>
</dbReference>
<dbReference type="PIRSF" id="PIRSF017388">
    <property type="entry name" value="Esterase_lipase"/>
    <property type="match status" value="1"/>
</dbReference>
<dbReference type="InterPro" id="IPR051044">
    <property type="entry name" value="MAG_DAG_Lipase"/>
</dbReference>
<protein>
    <submittedName>
        <fullName evidence="4">Esterase/lipase</fullName>
    </submittedName>
</protein>
<dbReference type="Proteomes" id="UP000010880">
    <property type="component" value="Chromosome"/>
</dbReference>
<dbReference type="eggNOG" id="COG1647">
    <property type="taxonomic scope" value="Bacteria"/>
</dbReference>
<evidence type="ECO:0000256" key="2">
    <source>
        <dbReference type="PIRSR" id="PIRSR017388-2"/>
    </source>
</evidence>
<evidence type="ECO:0000256" key="1">
    <source>
        <dbReference type="PIRSR" id="PIRSR017388-1"/>
    </source>
</evidence>
<evidence type="ECO:0000259" key="3">
    <source>
        <dbReference type="Pfam" id="PF12146"/>
    </source>
</evidence>
<gene>
    <name evidence="4" type="ordered locus">Halha_0763</name>
</gene>
<reference evidence="5" key="1">
    <citation type="submission" date="2012-02" db="EMBL/GenBank/DDBJ databases">
        <title>The complete genome of Halobacteroides halobius DSM 5150.</title>
        <authorList>
            <person name="Lucas S."/>
            <person name="Copeland A."/>
            <person name="Lapidus A."/>
            <person name="Glavina del Rio T."/>
            <person name="Dalin E."/>
            <person name="Tice H."/>
            <person name="Bruce D."/>
            <person name="Goodwin L."/>
            <person name="Pitluck S."/>
            <person name="Peters L."/>
            <person name="Mikhailova N."/>
            <person name="Gu W."/>
            <person name="Kyrpides N."/>
            <person name="Mavromatis K."/>
            <person name="Ivanova N."/>
            <person name="Brettin T."/>
            <person name="Detter J.C."/>
            <person name="Han C."/>
            <person name="Larimer F."/>
            <person name="Land M."/>
            <person name="Hauser L."/>
            <person name="Markowitz V."/>
            <person name="Cheng J.-F."/>
            <person name="Hugenholtz P."/>
            <person name="Woyke T."/>
            <person name="Wu D."/>
            <person name="Tindall B."/>
            <person name="Pomrenke H."/>
            <person name="Brambilla E."/>
            <person name="Klenk H.-P."/>
            <person name="Eisen J.A."/>
        </authorList>
    </citation>
    <scope>NUCLEOTIDE SEQUENCE [LARGE SCALE GENOMIC DNA]</scope>
    <source>
        <strain evidence="5">ATCC 35273 / DSM 5150 / MD-1</strain>
    </source>
</reference>
<dbReference type="ESTHER" id="halhc-l0k859">
    <property type="family name" value="CarbLipBact_2"/>
</dbReference>
<keyword evidence="5" id="KW-1185">Reference proteome</keyword>
<proteinExistence type="predicted"/>
<dbReference type="HOGENOM" id="CLU_076594_0_0_9"/>
<feature type="active site" description="Charge relay system" evidence="1">
    <location>
        <position position="222"/>
    </location>
</feature>
<evidence type="ECO:0000313" key="5">
    <source>
        <dbReference type="Proteomes" id="UP000010880"/>
    </source>
</evidence>
<evidence type="ECO:0000313" key="4">
    <source>
        <dbReference type="EMBL" id="AGB40735.1"/>
    </source>
</evidence>
<dbReference type="Pfam" id="PF12146">
    <property type="entry name" value="Hydrolase_4"/>
    <property type="match status" value="1"/>
</dbReference>
<dbReference type="InterPro" id="IPR029058">
    <property type="entry name" value="AB_hydrolase_fold"/>
</dbReference>
<name>L0K859_HALHC</name>
<feature type="binding site" evidence="2">
    <location>
        <position position="26"/>
    </location>
    <ligand>
        <name>substrate</name>
    </ligand>
</feature>
<feature type="active site" description="Charge relay system" evidence="1">
    <location>
        <position position="192"/>
    </location>
</feature>
<dbReference type="InterPro" id="IPR022742">
    <property type="entry name" value="Hydrolase_4"/>
</dbReference>
<dbReference type="GO" id="GO:0052689">
    <property type="term" value="F:carboxylic ester hydrolase activity"/>
    <property type="evidence" value="ECO:0007669"/>
    <property type="project" value="InterPro"/>
</dbReference>
<dbReference type="InterPro" id="IPR012354">
    <property type="entry name" value="Esterase_lipase"/>
</dbReference>
<dbReference type="OrthoDB" id="9786110at2"/>
<dbReference type="KEGG" id="hhl:Halha_0763"/>
<dbReference type="STRING" id="748449.Halha_0763"/>
<dbReference type="AlphaFoldDB" id="L0K859"/>
<sequence>MKYLDQLAKPFFWEAGNKACLIIHGFTGTPAHMRQLGEFLYQKGDYTVSGILLPGHGTSMEDMEESTWRDWLQAAREEYERLDQAYDQVYVMGLSMGGALTLLLAEEYNVDKIIPIAAPIKIFDKKAYLAPILKYFKRFEHWEESEEKDKYDIGYLGMPVKSIQDLLKLMRLAKQDLGQIDSPALIVQSYQDETVKPISAKLIYDGIMSLDKEIMWLERSGHVCTLGPEKDQIHKKILNFLG</sequence>
<feature type="domain" description="Serine aminopeptidase S33" evidence="3">
    <location>
        <begin position="18"/>
        <end position="222"/>
    </location>
</feature>
<dbReference type="RefSeq" id="WP_015326460.1">
    <property type="nucleotide sequence ID" value="NC_019978.1"/>
</dbReference>
<accession>L0K859</accession>
<dbReference type="EMBL" id="CP003359">
    <property type="protein sequence ID" value="AGB40735.1"/>
    <property type="molecule type" value="Genomic_DNA"/>
</dbReference>